<dbReference type="PANTHER" id="PTHR10098:SF106">
    <property type="entry name" value="TETRATRICOPEPTIDE REPEAT PROTEIN 28-LIKE PROTEIN"/>
    <property type="match status" value="1"/>
</dbReference>
<feature type="repeat" description="TPR" evidence="1">
    <location>
        <begin position="650"/>
        <end position="683"/>
    </location>
</feature>
<feature type="repeat" description="TPR" evidence="1">
    <location>
        <begin position="1013"/>
        <end position="1046"/>
    </location>
</feature>
<protein>
    <submittedName>
        <fullName evidence="4">TTC28 protein</fullName>
    </submittedName>
</protein>
<dbReference type="PANTHER" id="PTHR10098">
    <property type="entry name" value="RAPSYN-RELATED"/>
    <property type="match status" value="1"/>
</dbReference>
<name>A0A8K0AF53_BRALA</name>
<feature type="compositionally biased region" description="Polar residues" evidence="2">
    <location>
        <begin position="153"/>
        <end position="163"/>
    </location>
</feature>
<dbReference type="Proteomes" id="UP000838412">
    <property type="component" value="Chromosome 8"/>
</dbReference>
<feature type="region of interest" description="Disordered" evidence="2">
    <location>
        <begin position="87"/>
        <end position="169"/>
    </location>
</feature>
<reference evidence="4" key="1">
    <citation type="submission" date="2022-01" db="EMBL/GenBank/DDBJ databases">
        <authorList>
            <person name="Braso-Vives M."/>
        </authorList>
    </citation>
    <scope>NUCLEOTIDE SEQUENCE</scope>
</reference>
<feature type="repeat" description="TPR" evidence="1">
    <location>
        <begin position="1336"/>
        <end position="1369"/>
    </location>
</feature>
<feature type="repeat" description="TPR" evidence="1">
    <location>
        <begin position="731"/>
        <end position="764"/>
    </location>
</feature>
<feature type="repeat" description="TPR" evidence="1">
    <location>
        <begin position="489"/>
        <end position="522"/>
    </location>
</feature>
<accession>A0A8K0AF53</accession>
<dbReference type="GO" id="GO:0042981">
    <property type="term" value="P:regulation of apoptotic process"/>
    <property type="evidence" value="ECO:0007669"/>
    <property type="project" value="InterPro"/>
</dbReference>
<dbReference type="SUPFAM" id="SSF48452">
    <property type="entry name" value="TPR-like"/>
    <property type="match status" value="7"/>
</dbReference>
<feature type="compositionally biased region" description="Basic and acidic residues" evidence="2">
    <location>
        <begin position="87"/>
        <end position="101"/>
    </location>
</feature>
<feature type="repeat" description="TPR" evidence="1">
    <location>
        <begin position="892"/>
        <end position="925"/>
    </location>
</feature>
<gene>
    <name evidence="4" type="primary">TTC28</name>
    <name evidence="4" type="ORF">BLAG_LOCUS24329</name>
</gene>
<feature type="compositionally biased region" description="Polar residues" evidence="2">
    <location>
        <begin position="102"/>
        <end position="111"/>
    </location>
</feature>
<evidence type="ECO:0000259" key="3">
    <source>
        <dbReference type="PROSITE" id="PS50168"/>
    </source>
</evidence>
<dbReference type="OrthoDB" id="5965416at2759"/>
<dbReference type="InterPro" id="IPR001875">
    <property type="entry name" value="DED_dom"/>
</dbReference>
<dbReference type="CDD" id="cd00045">
    <property type="entry name" value="DED"/>
    <property type="match status" value="1"/>
</dbReference>
<evidence type="ECO:0000313" key="5">
    <source>
        <dbReference type="Proteomes" id="UP000838412"/>
    </source>
</evidence>
<keyword evidence="5" id="KW-1185">Reference proteome</keyword>
<dbReference type="Pfam" id="PF12862">
    <property type="entry name" value="ANAPC5"/>
    <property type="match status" value="2"/>
</dbReference>
<feature type="repeat" description="TPR" evidence="1">
    <location>
        <begin position="368"/>
        <end position="401"/>
    </location>
</feature>
<feature type="repeat" description="TPR" evidence="1">
    <location>
        <begin position="1215"/>
        <end position="1248"/>
    </location>
</feature>
<dbReference type="Pfam" id="PF13374">
    <property type="entry name" value="TPR_10"/>
    <property type="match status" value="1"/>
</dbReference>
<dbReference type="SMART" id="SM00028">
    <property type="entry name" value="TPR"/>
    <property type="match status" value="24"/>
</dbReference>
<dbReference type="EMBL" id="OV696693">
    <property type="protein sequence ID" value="CAH1272772.1"/>
    <property type="molecule type" value="Genomic_DNA"/>
</dbReference>
<dbReference type="PROSITE" id="PS50168">
    <property type="entry name" value="DED"/>
    <property type="match status" value="1"/>
</dbReference>
<dbReference type="SUPFAM" id="SSF47986">
    <property type="entry name" value="DEATH domain"/>
    <property type="match status" value="1"/>
</dbReference>
<proteinExistence type="predicted"/>
<dbReference type="Pfam" id="PF13424">
    <property type="entry name" value="TPR_12"/>
    <property type="match status" value="9"/>
</dbReference>
<dbReference type="Gene3D" id="1.25.40.10">
    <property type="entry name" value="Tetratricopeptide repeat domain"/>
    <property type="match status" value="7"/>
</dbReference>
<dbReference type="PROSITE" id="PS50005">
    <property type="entry name" value="TPR"/>
    <property type="match status" value="10"/>
</dbReference>
<evidence type="ECO:0000256" key="1">
    <source>
        <dbReference type="PROSITE-ProRule" id="PRU00339"/>
    </source>
</evidence>
<feature type="repeat" description="TPR" evidence="1">
    <location>
        <begin position="1094"/>
        <end position="1127"/>
    </location>
</feature>
<dbReference type="InterPro" id="IPR011029">
    <property type="entry name" value="DEATH-like_dom_sf"/>
</dbReference>
<organism evidence="4 5">
    <name type="scientific">Branchiostoma lanceolatum</name>
    <name type="common">Common lancelet</name>
    <name type="synonym">Amphioxus lanceolatum</name>
    <dbReference type="NCBI Taxonomy" id="7740"/>
    <lineage>
        <taxon>Eukaryota</taxon>
        <taxon>Metazoa</taxon>
        <taxon>Chordata</taxon>
        <taxon>Cephalochordata</taxon>
        <taxon>Leptocardii</taxon>
        <taxon>Amphioxiformes</taxon>
        <taxon>Branchiostomatidae</taxon>
        <taxon>Branchiostoma</taxon>
    </lineage>
</organism>
<feature type="repeat" description="TPR" evidence="1">
    <location>
        <begin position="610"/>
        <end position="643"/>
    </location>
</feature>
<dbReference type="InterPro" id="IPR026000">
    <property type="entry name" value="Apc5_dom"/>
</dbReference>
<dbReference type="InterPro" id="IPR019734">
    <property type="entry name" value="TPR_rpt"/>
</dbReference>
<keyword evidence="1" id="KW-0802">TPR repeat</keyword>
<evidence type="ECO:0000313" key="4">
    <source>
        <dbReference type="EMBL" id="CAH1272772.1"/>
    </source>
</evidence>
<dbReference type="PROSITE" id="PS50293">
    <property type="entry name" value="TPR_REGION"/>
    <property type="match status" value="1"/>
</dbReference>
<evidence type="ECO:0000256" key="2">
    <source>
        <dbReference type="SAM" id="MobiDB-lite"/>
    </source>
</evidence>
<feature type="domain" description="DED" evidence="3">
    <location>
        <begin position="6"/>
        <end position="85"/>
    </location>
</feature>
<sequence length="1425" mass="162230">MAQLSRLAQLYLRISDNLTEDDVRNLRSLLSFDKILVKAKVEKATPLEIFDMLVDNDAIGKGNLGFLVQVLRCLGKGKLANEAERLEQEHKMEEKERHDTTAKTQESSASEDAQRTIEEGECALTVTGDSASEDSEPADTEVKKIISVETPPGDSTTDYQQTEEAPDDQDVHCATSELASLHIRELVRLISEPMKTPGLGPDEADAPADCQDAKDRLKTLLEELDTPAVMADQERQFHLYYQIGDLYRAKLYNFQLGLVCEGMQDSEMTLEWHRKALDMSEGSADKRDQIIARMSVGVLQGKVNQTTSHLDTALQMAQQKGEQYGQMWVYIHMGDLQRETFNSPRTAIQYYDQALALARQLGDRRQEGVTNNRLGQAHYEMRDYEEALEWYQKHLKIGQEIGEGKEEINALIAMGNALRFLGKIEQAKSHLTTALQMAQQTENQHGQMSVYLSMGDLQREQLHSPRTSIHYYEQALSLARQLMNRVEEALAYERLGLAYFDMGEYEKALEWHKKHLDMSQDNGDSKQQIRAHTNLGSTYRLLGKQDQATSHTSTALQMAQQTGDLHGQMEVYIKTGNLHREQLHSPLTATQYYEKHLALAKQLGDRRQEALAYNCLGHVHYGIEEYVEALEWYHKALKIREDDGDRKTQVTQHTDIGNAYRELGKEDQATSHFNTALQIAQQTGDLHEQMRVYFCIGDLHKDQLHSPRTSIQYYEQALALARQFGDRRQEKSAYSRLGQAHFDNGEFETALEWAKKDLDLSREGGCKKEEITAHSNIGKAYIKLNNKVEATSHLNTALQMAQQTGDQHGQMEVSFCFGDLQEDQLDSPRDAIQHYEQALALARQLGDKHHEGVAYNKIGLAHYDMEEYQLALDWQQKTLKTCEEHGDKKQIIAAQTCVGKTYSKLGKEDQATSHFNTALQMAQQTGDQHGQMRVYCKMGDLQREQLHSPRTSIQYYEQYLALARQLGDRREEGLAYNRLGQAHYDMEEYKLALDWQQKPLKTFKEHGDKKQLIAAHVCVGKTYSKLAKVDEATSHFNTALQMAQQTEDKHEQITVYFSMGDMQKDRLHPPSTSIQYYEQALALAKQLGDKRQKGTAYNRLGMAHHGMREHEAALEWFQKYLKISQEHGNKKDQITAHACVGNAYRSLGKTDQATSHLNTALQIAQQTGDQHGQMEVYCKMGDMQMEQLHSPGTAIQHYEQYLALARQLGDRREEHGAYNRLGLAHDEMGEYKAAVELHQKALKVIQECGDKKGEIAVHTNVGNACKFLGEIDQATLHFNTALQMAQQTGDQHGEMRVYFYMGDMNLDQLHSPHTAIQYYEQALALARQLEDVHYQAVGYCRLGEAHHKMREHQVALEWFQKCLKMRQESGNIKEQITAHQNIAASYQALGKRDLARSHYQSAMAIAMETGNKQEQDAITESLSIL</sequence>
<dbReference type="Gene3D" id="1.10.533.10">
    <property type="entry name" value="Death Domain, Fas"/>
    <property type="match status" value="1"/>
</dbReference>
<dbReference type="InterPro" id="IPR011990">
    <property type="entry name" value="TPR-like_helical_dom_sf"/>
</dbReference>